<gene>
    <name evidence="2" type="ORF">GCM10023208_20620</name>
</gene>
<comment type="caution">
    <text evidence="2">The sequence shown here is derived from an EMBL/GenBank/DDBJ whole genome shotgun (WGS) entry which is preliminary data.</text>
</comment>
<keyword evidence="1" id="KW-0732">Signal</keyword>
<organism evidence="2 3">
    <name type="scientific">Erythrobacter westpacificensis</name>
    <dbReference type="NCBI Taxonomy" id="1055231"/>
    <lineage>
        <taxon>Bacteria</taxon>
        <taxon>Pseudomonadati</taxon>
        <taxon>Pseudomonadota</taxon>
        <taxon>Alphaproteobacteria</taxon>
        <taxon>Sphingomonadales</taxon>
        <taxon>Erythrobacteraceae</taxon>
        <taxon>Erythrobacter/Porphyrobacter group</taxon>
        <taxon>Erythrobacter</taxon>
    </lineage>
</organism>
<reference evidence="3" key="1">
    <citation type="journal article" date="2019" name="Int. J. Syst. Evol. Microbiol.">
        <title>The Global Catalogue of Microorganisms (GCM) 10K type strain sequencing project: providing services to taxonomists for standard genome sequencing and annotation.</title>
        <authorList>
            <consortium name="The Broad Institute Genomics Platform"/>
            <consortium name="The Broad Institute Genome Sequencing Center for Infectious Disease"/>
            <person name="Wu L."/>
            <person name="Ma J."/>
        </authorList>
    </citation>
    <scope>NUCLEOTIDE SEQUENCE [LARGE SCALE GENOMIC DNA]</scope>
    <source>
        <strain evidence="3">JCM 18014</strain>
    </source>
</reference>
<evidence type="ECO:0000313" key="3">
    <source>
        <dbReference type="Proteomes" id="UP001500518"/>
    </source>
</evidence>
<feature type="signal peptide" evidence="1">
    <location>
        <begin position="1"/>
        <end position="28"/>
    </location>
</feature>
<accession>A0ABP9KCL4</accession>
<feature type="chain" id="PRO_5046611854" evidence="1">
    <location>
        <begin position="29"/>
        <end position="139"/>
    </location>
</feature>
<proteinExistence type="predicted"/>
<evidence type="ECO:0000313" key="2">
    <source>
        <dbReference type="EMBL" id="GAA5056124.1"/>
    </source>
</evidence>
<sequence length="139" mass="15146">MRVGRFRRMFGPMLSLAFLLAAQFAADALPTGTYSGTCLYPQAVEERAAPGELVSCNEVHISDGQISFGQRGWQSRTQFNGIFEGSRMTVSSVTLPNGRTYEVRGVCEIYFANEEVSTVACTANSNRGSMAANFVVSRL</sequence>
<dbReference type="Proteomes" id="UP001500518">
    <property type="component" value="Unassembled WGS sequence"/>
</dbReference>
<keyword evidence="3" id="KW-1185">Reference proteome</keyword>
<name>A0ABP9KCL4_9SPHN</name>
<dbReference type="EMBL" id="BAABHV010000010">
    <property type="protein sequence ID" value="GAA5056124.1"/>
    <property type="molecule type" value="Genomic_DNA"/>
</dbReference>
<protein>
    <submittedName>
        <fullName evidence="2">Uncharacterized protein</fullName>
    </submittedName>
</protein>
<evidence type="ECO:0000256" key="1">
    <source>
        <dbReference type="SAM" id="SignalP"/>
    </source>
</evidence>